<dbReference type="SUPFAM" id="SSF51905">
    <property type="entry name" value="FAD/NAD(P)-binding domain"/>
    <property type="match status" value="1"/>
</dbReference>
<accession>A0AAU2V3D1</accession>
<dbReference type="PRINTS" id="PR00420">
    <property type="entry name" value="RNGMNOXGNASE"/>
</dbReference>
<feature type="domain" description="FAD-binding" evidence="5">
    <location>
        <begin position="40"/>
        <end position="384"/>
    </location>
</feature>
<comment type="cofactor">
    <cofactor evidence="1">
        <name>FAD</name>
        <dbReference type="ChEBI" id="CHEBI:57692"/>
    </cofactor>
</comment>
<keyword evidence="2" id="KW-0285">Flavoprotein</keyword>
<reference evidence="6" key="1">
    <citation type="submission" date="2022-10" db="EMBL/GenBank/DDBJ databases">
        <title>The complete genomes of actinobacterial strains from the NBC collection.</title>
        <authorList>
            <person name="Joergensen T.S."/>
            <person name="Alvarez Arevalo M."/>
            <person name="Sterndorff E.B."/>
            <person name="Faurdal D."/>
            <person name="Vuksanovic O."/>
            <person name="Mourched A.-S."/>
            <person name="Charusanti P."/>
            <person name="Shaw S."/>
            <person name="Blin K."/>
            <person name="Weber T."/>
        </authorList>
    </citation>
    <scope>NUCLEOTIDE SEQUENCE</scope>
    <source>
        <strain evidence="6">NBC_00003</strain>
    </source>
</reference>
<dbReference type="GO" id="GO:0016709">
    <property type="term" value="F:oxidoreductase activity, acting on paired donors, with incorporation or reduction of molecular oxygen, NAD(P)H as one donor, and incorporation of one atom of oxygen"/>
    <property type="evidence" value="ECO:0007669"/>
    <property type="project" value="UniProtKB-ARBA"/>
</dbReference>
<dbReference type="Gene3D" id="3.50.50.60">
    <property type="entry name" value="FAD/NAD(P)-binding domain"/>
    <property type="match status" value="1"/>
</dbReference>
<dbReference type="Gene3D" id="3.40.30.120">
    <property type="match status" value="1"/>
</dbReference>
<evidence type="ECO:0000259" key="5">
    <source>
        <dbReference type="Pfam" id="PF01494"/>
    </source>
</evidence>
<name>A0AAU2V3D1_9ACTN</name>
<dbReference type="GO" id="GO:0071949">
    <property type="term" value="F:FAD binding"/>
    <property type="evidence" value="ECO:0007669"/>
    <property type="project" value="InterPro"/>
</dbReference>
<evidence type="ECO:0000256" key="3">
    <source>
        <dbReference type="ARBA" id="ARBA00022827"/>
    </source>
</evidence>
<keyword evidence="6" id="KW-0503">Monooxygenase</keyword>
<dbReference type="InterPro" id="IPR050641">
    <property type="entry name" value="RIFMO-like"/>
</dbReference>
<evidence type="ECO:0000256" key="1">
    <source>
        <dbReference type="ARBA" id="ARBA00001974"/>
    </source>
</evidence>
<dbReference type="Pfam" id="PF01494">
    <property type="entry name" value="FAD_binding_3"/>
    <property type="match status" value="1"/>
</dbReference>
<evidence type="ECO:0000313" key="6">
    <source>
        <dbReference type="EMBL" id="WTW61893.1"/>
    </source>
</evidence>
<feature type="compositionally biased region" description="Polar residues" evidence="4">
    <location>
        <begin position="15"/>
        <end position="31"/>
    </location>
</feature>
<dbReference type="InterPro" id="IPR036188">
    <property type="entry name" value="FAD/NAD-bd_sf"/>
</dbReference>
<evidence type="ECO:0000256" key="2">
    <source>
        <dbReference type="ARBA" id="ARBA00022630"/>
    </source>
</evidence>
<dbReference type="NCBIfam" id="NF004832">
    <property type="entry name" value="PRK06184.1"/>
    <property type="match status" value="1"/>
</dbReference>
<keyword evidence="3" id="KW-0274">FAD</keyword>
<dbReference type="PANTHER" id="PTHR43004">
    <property type="entry name" value="TRK SYSTEM POTASSIUM UPTAKE PROTEIN"/>
    <property type="match status" value="1"/>
</dbReference>
<sequence length="530" mass="55856">MELNGVKETVPVASLGTTPGTSDKAPATSQKTPVTLPPTTDVLIVGAGPTGLTLAIDLARRGVPALLVEKADRLFPGSRGKGIQPRTLEVLDDLGLAGAVLRAGRDYPRMCDWGGPDGTERGREWDMIERSEPTEREPYANALLLGQARFQELLYAHLKSLGGGVAFGTEVTAVDQDADGVTASLADGRTIRARYLVAGDGGRSGIRRALGIAMEGESVDPKPMLVADLTVTEDAIIDDLNWHVWTGSSDGGAVLCPLPGAPNLFQLIAQYSDEDAVPDTSDAGVRKLVAARTAVAEDQITEVHWASDFRPRAALATRYREGRVFLAGDAAHIHSPAGGQGLNTSVQDAYNLGWKLAQVLRHGAPDALLDTYEEERRPIAAGVLGMSTRLHRAAIIGENSQRRAEVRQLGLGYRGGPLSTGRAGVLEAGDRAPDGKLPDGRIFDLLRGPHFTLLAFDTPAPALAGELVQVHELGAYEAYGRGLFLVRPDGYIGWAGEDTTGLDDYLAVTGTTGTAKTAGTAGAAATAERP</sequence>
<dbReference type="Pfam" id="PF21274">
    <property type="entry name" value="Rng_hyd_C"/>
    <property type="match status" value="1"/>
</dbReference>
<dbReference type="Gene3D" id="3.30.70.2450">
    <property type="match status" value="1"/>
</dbReference>
<proteinExistence type="predicted"/>
<keyword evidence="6" id="KW-0560">Oxidoreductase</keyword>
<dbReference type="PANTHER" id="PTHR43004:SF19">
    <property type="entry name" value="BINDING MONOOXYGENASE, PUTATIVE (JCVI)-RELATED"/>
    <property type="match status" value="1"/>
</dbReference>
<protein>
    <submittedName>
        <fullName evidence="6">FAD-dependent monooxygenase</fullName>
    </submittedName>
</protein>
<organism evidence="6">
    <name type="scientific">Streptomyces sp. NBC_00003</name>
    <dbReference type="NCBI Taxonomy" id="2903608"/>
    <lineage>
        <taxon>Bacteria</taxon>
        <taxon>Bacillati</taxon>
        <taxon>Actinomycetota</taxon>
        <taxon>Actinomycetes</taxon>
        <taxon>Kitasatosporales</taxon>
        <taxon>Streptomycetaceae</taxon>
        <taxon>Streptomyces</taxon>
    </lineage>
</organism>
<dbReference type="EMBL" id="CP108318">
    <property type="protein sequence ID" value="WTW61893.1"/>
    <property type="molecule type" value="Genomic_DNA"/>
</dbReference>
<dbReference type="InterPro" id="IPR002938">
    <property type="entry name" value="FAD-bd"/>
</dbReference>
<gene>
    <name evidence="6" type="ORF">OG549_15185</name>
</gene>
<feature type="region of interest" description="Disordered" evidence="4">
    <location>
        <begin position="1"/>
        <end position="34"/>
    </location>
</feature>
<dbReference type="AlphaFoldDB" id="A0AAU2V3D1"/>
<evidence type="ECO:0000256" key="4">
    <source>
        <dbReference type="SAM" id="MobiDB-lite"/>
    </source>
</evidence>